<accession>A0A9D1A140</accession>
<comment type="caution">
    <text evidence="2">The sequence shown here is derived from an EMBL/GenBank/DDBJ whole genome shotgun (WGS) entry which is preliminary data.</text>
</comment>
<dbReference type="Proteomes" id="UP000824261">
    <property type="component" value="Unassembled WGS sequence"/>
</dbReference>
<evidence type="ECO:0000313" key="2">
    <source>
        <dbReference type="EMBL" id="HIR02154.1"/>
    </source>
</evidence>
<reference evidence="2" key="1">
    <citation type="submission" date="2020-10" db="EMBL/GenBank/DDBJ databases">
        <authorList>
            <person name="Gilroy R."/>
        </authorList>
    </citation>
    <scope>NUCLEOTIDE SEQUENCE</scope>
    <source>
        <strain evidence="2">ChiGjej1B1-2707</strain>
    </source>
</reference>
<feature type="domain" description="Pyridoxamine 5'-phosphate oxidase N-terminal" evidence="1">
    <location>
        <begin position="24"/>
        <end position="132"/>
    </location>
</feature>
<proteinExistence type="predicted"/>
<dbReference type="Gene3D" id="2.30.110.10">
    <property type="entry name" value="Electron Transport, Fmn-binding Protein, Chain A"/>
    <property type="match status" value="1"/>
</dbReference>
<reference evidence="2" key="2">
    <citation type="journal article" date="2021" name="PeerJ">
        <title>Extensive microbial diversity within the chicken gut microbiome revealed by metagenomics and culture.</title>
        <authorList>
            <person name="Gilroy R."/>
            <person name="Ravi A."/>
            <person name="Getino M."/>
            <person name="Pursley I."/>
            <person name="Horton D.L."/>
            <person name="Alikhan N.F."/>
            <person name="Baker D."/>
            <person name="Gharbi K."/>
            <person name="Hall N."/>
            <person name="Watson M."/>
            <person name="Adriaenssens E.M."/>
            <person name="Foster-Nyarko E."/>
            <person name="Jarju S."/>
            <person name="Secka A."/>
            <person name="Antonio M."/>
            <person name="Oren A."/>
            <person name="Chaudhuri R.R."/>
            <person name="La Ragione R."/>
            <person name="Hildebrand F."/>
            <person name="Pallen M.J."/>
        </authorList>
    </citation>
    <scope>NUCLEOTIDE SEQUENCE</scope>
    <source>
        <strain evidence="2">ChiGjej1B1-2707</strain>
    </source>
</reference>
<dbReference type="EMBL" id="DVGB01000092">
    <property type="protein sequence ID" value="HIR02154.1"/>
    <property type="molecule type" value="Genomic_DNA"/>
</dbReference>
<protein>
    <submittedName>
        <fullName evidence="2">Pyridoxamine 5'-phosphate oxidase family protein</fullName>
    </submittedName>
</protein>
<dbReference type="InterPro" id="IPR011576">
    <property type="entry name" value="Pyridox_Oxase_N"/>
</dbReference>
<evidence type="ECO:0000313" key="3">
    <source>
        <dbReference type="Proteomes" id="UP000824261"/>
    </source>
</evidence>
<gene>
    <name evidence="2" type="ORF">IAA69_07845</name>
</gene>
<dbReference type="SUPFAM" id="SSF50475">
    <property type="entry name" value="FMN-binding split barrel"/>
    <property type="match status" value="1"/>
</dbReference>
<organism evidence="2 3">
    <name type="scientific">Candidatus Aveggerthella stercoripullorum</name>
    <dbReference type="NCBI Taxonomy" id="2840688"/>
    <lineage>
        <taxon>Bacteria</taxon>
        <taxon>Bacillati</taxon>
        <taxon>Actinomycetota</taxon>
        <taxon>Coriobacteriia</taxon>
        <taxon>Eggerthellales</taxon>
        <taxon>Eggerthellaceae</taxon>
        <taxon>Eggerthellaceae incertae sedis</taxon>
        <taxon>Candidatus Aveggerthella</taxon>
    </lineage>
</organism>
<sequence length="154" mass="17393">MASAFPDQTLPPTADASEGIKRALEYLTNIPAWYLATSVDGQPHVRPFSFAAEQDGKIWFCTATMKDVWEELVQNPRFEATAWWPGHGWLILRGVAGMADNARPEMREMGYRHLTTLGESYEGPDDPRLVFFSVEEPQAWICGHGENDWNPLPL</sequence>
<evidence type="ECO:0000259" key="1">
    <source>
        <dbReference type="Pfam" id="PF01243"/>
    </source>
</evidence>
<dbReference type="AlphaFoldDB" id="A0A9D1A140"/>
<name>A0A9D1A140_9ACTN</name>
<dbReference type="InterPro" id="IPR012349">
    <property type="entry name" value="Split_barrel_FMN-bd"/>
</dbReference>
<dbReference type="Pfam" id="PF01243">
    <property type="entry name" value="PNPOx_N"/>
    <property type="match status" value="1"/>
</dbReference>